<protein>
    <recommendedName>
        <fullName evidence="4">K+ potassium transporter integral membrane domain-containing protein</fullName>
    </recommendedName>
</protein>
<keyword evidence="3" id="KW-0812">Transmembrane</keyword>
<evidence type="ECO:0000259" key="4">
    <source>
        <dbReference type="Pfam" id="PF02705"/>
    </source>
</evidence>
<gene>
    <name evidence="5" type="ORF">HYC85_029198</name>
</gene>
<keyword evidence="3" id="KW-1133">Transmembrane helix</keyword>
<evidence type="ECO:0000256" key="1">
    <source>
        <dbReference type="ARBA" id="ARBA00004651"/>
    </source>
</evidence>
<evidence type="ECO:0000256" key="3">
    <source>
        <dbReference type="SAM" id="Phobius"/>
    </source>
</evidence>
<reference evidence="6" key="1">
    <citation type="journal article" date="2020" name="Nat. Commun.">
        <title>Genome assembly of wild tea tree DASZ reveals pedigree and selection history of tea varieties.</title>
        <authorList>
            <person name="Zhang W."/>
            <person name="Zhang Y."/>
            <person name="Qiu H."/>
            <person name="Guo Y."/>
            <person name="Wan H."/>
            <person name="Zhang X."/>
            <person name="Scossa F."/>
            <person name="Alseekh S."/>
            <person name="Zhang Q."/>
            <person name="Wang P."/>
            <person name="Xu L."/>
            <person name="Schmidt M.H."/>
            <person name="Jia X."/>
            <person name="Li D."/>
            <person name="Zhu A."/>
            <person name="Guo F."/>
            <person name="Chen W."/>
            <person name="Ni D."/>
            <person name="Usadel B."/>
            <person name="Fernie A.R."/>
            <person name="Wen W."/>
        </authorList>
    </citation>
    <scope>NUCLEOTIDE SEQUENCE [LARGE SCALE GENOMIC DNA]</scope>
    <source>
        <strain evidence="6">cv. G240</strain>
    </source>
</reference>
<name>A0A7J7FY02_CAMSI</name>
<accession>A0A7J7FY02</accession>
<proteinExistence type="inferred from homology"/>
<reference evidence="5 6" key="2">
    <citation type="submission" date="2020-07" db="EMBL/GenBank/DDBJ databases">
        <title>Genome assembly of wild tea tree DASZ reveals pedigree and selection history of tea varieties.</title>
        <authorList>
            <person name="Zhang W."/>
        </authorList>
    </citation>
    <scope>NUCLEOTIDE SEQUENCE [LARGE SCALE GENOMIC DNA]</scope>
    <source>
        <strain evidence="6">cv. G240</strain>
        <tissue evidence="5">Leaf</tissue>
    </source>
</reference>
<dbReference type="GO" id="GO:0015079">
    <property type="term" value="F:potassium ion transmembrane transporter activity"/>
    <property type="evidence" value="ECO:0007669"/>
    <property type="project" value="InterPro"/>
</dbReference>
<dbReference type="InterPro" id="IPR053951">
    <property type="entry name" value="K_trans_N"/>
</dbReference>
<dbReference type="PANTHER" id="PTHR30540">
    <property type="entry name" value="OSMOTIC STRESS POTASSIUM TRANSPORTER"/>
    <property type="match status" value="1"/>
</dbReference>
<evidence type="ECO:0000313" key="5">
    <source>
        <dbReference type="EMBL" id="KAF5933027.1"/>
    </source>
</evidence>
<sequence length="150" mass="17082">MCNLSHNMHELLVGSRNEAQEHSSGFSRILRSARAGEPDARAGNAGSHLTGVNEWTKGRFDKNEWTEGRFDVNEWTKGRFDKNEWTEGRFDVNEWTKGRFDKNEWTKGHVVFWTVFIIATLAAIVGSQAIITATFSIVKQCHAHGFFPRV</sequence>
<organism evidence="5 6">
    <name type="scientific">Camellia sinensis</name>
    <name type="common">Tea plant</name>
    <name type="synonym">Thea sinensis</name>
    <dbReference type="NCBI Taxonomy" id="4442"/>
    <lineage>
        <taxon>Eukaryota</taxon>
        <taxon>Viridiplantae</taxon>
        <taxon>Streptophyta</taxon>
        <taxon>Embryophyta</taxon>
        <taxon>Tracheophyta</taxon>
        <taxon>Spermatophyta</taxon>
        <taxon>Magnoliopsida</taxon>
        <taxon>eudicotyledons</taxon>
        <taxon>Gunneridae</taxon>
        <taxon>Pentapetalae</taxon>
        <taxon>asterids</taxon>
        <taxon>Ericales</taxon>
        <taxon>Theaceae</taxon>
        <taxon>Camellia</taxon>
    </lineage>
</organism>
<dbReference type="AlphaFoldDB" id="A0A7J7FY02"/>
<dbReference type="InterPro" id="IPR003855">
    <property type="entry name" value="K+_transporter"/>
</dbReference>
<evidence type="ECO:0000313" key="6">
    <source>
        <dbReference type="Proteomes" id="UP000593564"/>
    </source>
</evidence>
<dbReference type="Pfam" id="PF02705">
    <property type="entry name" value="K_trans"/>
    <property type="match status" value="1"/>
</dbReference>
<dbReference type="Proteomes" id="UP000593564">
    <property type="component" value="Unassembled WGS sequence"/>
</dbReference>
<comment type="caution">
    <text evidence="5">The sequence shown here is derived from an EMBL/GenBank/DDBJ whole genome shotgun (WGS) entry which is preliminary data.</text>
</comment>
<feature type="domain" description="K+ potassium transporter integral membrane" evidence="4">
    <location>
        <begin position="109"/>
        <end position="150"/>
    </location>
</feature>
<comment type="subcellular location">
    <subcellularLocation>
        <location evidence="1">Cell membrane</location>
        <topology evidence="1">Multi-pass membrane protein</topology>
    </subcellularLocation>
</comment>
<feature type="transmembrane region" description="Helical" evidence="3">
    <location>
        <begin position="110"/>
        <end position="131"/>
    </location>
</feature>
<comment type="similarity">
    <text evidence="2">Belongs to the HAK/KUP transporter (TC 2.A.72.3) family.</text>
</comment>
<dbReference type="PANTHER" id="PTHR30540:SF83">
    <property type="entry name" value="K+ POTASSIUM TRANSPORTER"/>
    <property type="match status" value="1"/>
</dbReference>
<keyword evidence="6" id="KW-1185">Reference proteome</keyword>
<dbReference type="EMBL" id="JACBKZ010000014">
    <property type="protein sequence ID" value="KAF5933027.1"/>
    <property type="molecule type" value="Genomic_DNA"/>
</dbReference>
<keyword evidence="3" id="KW-0472">Membrane</keyword>
<evidence type="ECO:0000256" key="2">
    <source>
        <dbReference type="ARBA" id="ARBA00008440"/>
    </source>
</evidence>
<dbReference type="GO" id="GO:0005886">
    <property type="term" value="C:plasma membrane"/>
    <property type="evidence" value="ECO:0007669"/>
    <property type="project" value="UniProtKB-SubCell"/>
</dbReference>